<dbReference type="Proteomes" id="UP000014540">
    <property type="component" value="Unassembled WGS sequence"/>
</dbReference>
<organism evidence="1 2">
    <name type="scientific">Leptospira fainei serovar Hurstbridge str. BUT 6</name>
    <dbReference type="NCBI Taxonomy" id="1193011"/>
    <lineage>
        <taxon>Bacteria</taxon>
        <taxon>Pseudomonadati</taxon>
        <taxon>Spirochaetota</taxon>
        <taxon>Spirochaetia</taxon>
        <taxon>Leptospirales</taxon>
        <taxon>Leptospiraceae</taxon>
        <taxon>Leptospira</taxon>
    </lineage>
</organism>
<dbReference type="EMBL" id="AKWZ02000010">
    <property type="protein sequence ID" value="EPG74526.1"/>
    <property type="molecule type" value="Genomic_DNA"/>
</dbReference>
<evidence type="ECO:0000313" key="2">
    <source>
        <dbReference type="Proteomes" id="UP000014540"/>
    </source>
</evidence>
<accession>S3UVW8</accession>
<sequence>MYSRREIYTFSDFPRILFFSGVIPNLNGSKAAGGSGT</sequence>
<reference evidence="1" key="1">
    <citation type="submission" date="2013-04" db="EMBL/GenBank/DDBJ databases">
        <authorList>
            <person name="Harkins D.M."/>
            <person name="Durkin A.S."/>
            <person name="Selengut J.D."/>
            <person name="Sanka R."/>
            <person name="DePew J."/>
            <person name="Purushe J."/>
            <person name="Ahmed A."/>
            <person name="van der Linden H."/>
            <person name="Goris M.G.A."/>
            <person name="Hartskeerl R.A."/>
            <person name="Vinetz J.M."/>
            <person name="Sutton G.G."/>
            <person name="Nelson W.C."/>
            <person name="Fouts D.E."/>
        </authorList>
    </citation>
    <scope>NUCLEOTIDE SEQUENCE [LARGE SCALE GENOMIC DNA]</scope>
    <source>
        <strain evidence="1">BUT 6</strain>
    </source>
</reference>
<proteinExistence type="predicted"/>
<protein>
    <submittedName>
        <fullName evidence="1">Uncharacterized protein</fullName>
    </submittedName>
</protein>
<dbReference type="STRING" id="1193011.LEP1GSC058_3405"/>
<keyword evidence="2" id="KW-1185">Reference proteome</keyword>
<name>S3UVW8_9LEPT</name>
<dbReference type="AlphaFoldDB" id="S3UVW8"/>
<comment type="caution">
    <text evidence="1">The sequence shown here is derived from an EMBL/GenBank/DDBJ whole genome shotgun (WGS) entry which is preliminary data.</text>
</comment>
<gene>
    <name evidence="1" type="ORF">LEP1GSC058_3405</name>
</gene>
<evidence type="ECO:0000313" key="1">
    <source>
        <dbReference type="EMBL" id="EPG74526.1"/>
    </source>
</evidence>